<evidence type="ECO:0000313" key="1">
    <source>
        <dbReference type="EMBL" id="MCD1653544.1"/>
    </source>
</evidence>
<name>A0AAE3EFA7_9SPIR</name>
<comment type="caution">
    <text evidence="1">The sequence shown here is derived from an EMBL/GenBank/DDBJ whole genome shotgun (WGS) entry which is preliminary data.</text>
</comment>
<organism evidence="1 2">
    <name type="scientific">Teretinema zuelzerae</name>
    <dbReference type="NCBI Taxonomy" id="156"/>
    <lineage>
        <taxon>Bacteria</taxon>
        <taxon>Pseudomonadati</taxon>
        <taxon>Spirochaetota</taxon>
        <taxon>Spirochaetia</taxon>
        <taxon>Spirochaetales</taxon>
        <taxon>Treponemataceae</taxon>
        <taxon>Teretinema</taxon>
    </lineage>
</organism>
<accession>A0AAE3EFA7</accession>
<dbReference type="Proteomes" id="UP001198163">
    <property type="component" value="Unassembled WGS sequence"/>
</dbReference>
<dbReference type="AlphaFoldDB" id="A0AAE3EFA7"/>
<dbReference type="RefSeq" id="WP_230752628.1">
    <property type="nucleotide sequence ID" value="NZ_JAINWA010000001.1"/>
</dbReference>
<proteinExistence type="predicted"/>
<protein>
    <submittedName>
        <fullName evidence="1">Uncharacterized protein</fullName>
    </submittedName>
</protein>
<sequence>MEHVNPKDIRFNPTLAKNIASDLLTNSFTKPRDPRSREYKDGFHAAAFNTLLQVKYKDQLIKPPFSKGSCQLDAWFSGYEEGRTEARSFQINYADSF</sequence>
<evidence type="ECO:0000313" key="2">
    <source>
        <dbReference type="Proteomes" id="UP001198163"/>
    </source>
</evidence>
<gene>
    <name evidence="1" type="ORF">K7J14_02380</name>
</gene>
<dbReference type="EMBL" id="JAINWA010000001">
    <property type="protein sequence ID" value="MCD1653544.1"/>
    <property type="molecule type" value="Genomic_DNA"/>
</dbReference>
<reference evidence="1" key="1">
    <citation type="submission" date="2021-08" db="EMBL/GenBank/DDBJ databases">
        <title>Comparative analyses of Brucepasteria parasyntrophica and Teretinema zuelzerae.</title>
        <authorList>
            <person name="Song Y."/>
            <person name="Brune A."/>
        </authorList>
    </citation>
    <scope>NUCLEOTIDE SEQUENCE</scope>
    <source>
        <strain evidence="1">DSM 1903</strain>
    </source>
</reference>
<keyword evidence="2" id="KW-1185">Reference proteome</keyword>